<gene>
    <name evidence="2" type="ORF">EHUX00137_LOCUS8545</name>
</gene>
<name>A0A6V2N6U5_EMIHU</name>
<organism evidence="2">
    <name type="scientific">Emiliania huxleyi</name>
    <name type="common">Coccolithophore</name>
    <name type="synonym">Pontosphaera huxleyi</name>
    <dbReference type="NCBI Taxonomy" id="2903"/>
    <lineage>
        <taxon>Eukaryota</taxon>
        <taxon>Haptista</taxon>
        <taxon>Haptophyta</taxon>
        <taxon>Prymnesiophyceae</taxon>
        <taxon>Isochrysidales</taxon>
        <taxon>Noelaerhabdaceae</taxon>
        <taxon>Emiliania</taxon>
    </lineage>
</organism>
<dbReference type="AlphaFoldDB" id="A0A6V2N6U5"/>
<sequence>MQPPSLPKPSATYVAAARAAKGGGEPSRPPEETFDSALCITGGGLVPPTELYGVFRGLAHKEALDNFDTIAGASGGYIASMMYTYSKVDTATYLDTDRGPDPQSITREDMCNAERLVGTYGGIITAPCCSFCPMPCPPLSRPGIGPLCPSQGGGILNGGPAMCGPPPGGCPCCVPLGVWAFCIDPALGVPLRVLSCGKISGPACFPLSGWGGAWGAGQSAIWDQFMVQYFMMKIMGPDYEKGKYTAASEQQAEQLAQRAKDRGCDGQDISDYVWPKEGKPTPLGIATLSDLSNYWSWQFTEPMKKWRLNAWKDPLLAESSEALPDYSGFVCLQQSAAHAECGKENVGPGVKAALENQWKEIGIGGAKGACIIPYMFTPQSASTKYSAKGGADDEVVIPPVLPCLRCFGEHSEAWCFGIGGTKARFGPTDVWARDFVHKPVWTLCGQIPGPRALSAETTMAMSGDAFGMPTTTMPCLDWCWVGGEPILLSLRIKTTDSKPNACKVSPEQTCLFTDGGATDSTAIIPAVAKGAKSVVAVLTNIEEGIFPKGEGRFTLKGGTVLSLASLFGVVNQKLLAGRRVGRMAIKTGGSGQWGIINQIFSNAPGDFDQVKTKQLLGDHAWCCMGLSDTSRPFDVLTAQFNYRQQGGKAIAGGIKGLHVMDNCYYGTDSNEGSNRVDLAVILMAPPKRWMDGINRNPELNMRAADYESKYPQYPPTDKTTGEEIMDPNHWRDSLFSARFGKAPYKQFPYTLGAFPLWAQTVATVNLAGYMGDWIIDDVWRPLVSLVVAESLYNDVPATEVITYLGRKEIERAAEHLKRAS</sequence>
<dbReference type="InterPro" id="IPR016035">
    <property type="entry name" value="Acyl_Trfase/lysoPLipase"/>
</dbReference>
<feature type="region of interest" description="Disordered" evidence="1">
    <location>
        <begin position="1"/>
        <end position="32"/>
    </location>
</feature>
<proteinExistence type="predicted"/>
<dbReference type="SUPFAM" id="SSF52151">
    <property type="entry name" value="FabD/lysophospholipase-like"/>
    <property type="match status" value="1"/>
</dbReference>
<evidence type="ECO:0000313" key="2">
    <source>
        <dbReference type="EMBL" id="CAE0535774.1"/>
    </source>
</evidence>
<protein>
    <submittedName>
        <fullName evidence="2">Uncharacterized protein</fullName>
    </submittedName>
</protein>
<reference evidence="2" key="1">
    <citation type="submission" date="2021-01" db="EMBL/GenBank/DDBJ databases">
        <authorList>
            <person name="Corre E."/>
            <person name="Pelletier E."/>
            <person name="Niang G."/>
            <person name="Scheremetjew M."/>
            <person name="Finn R."/>
            <person name="Kale V."/>
            <person name="Holt S."/>
            <person name="Cochrane G."/>
            <person name="Meng A."/>
            <person name="Brown T."/>
            <person name="Cohen L."/>
        </authorList>
    </citation>
    <scope>NUCLEOTIDE SEQUENCE</scope>
    <source>
        <strain evidence="2">379</strain>
    </source>
</reference>
<dbReference type="EMBL" id="HBIR01011775">
    <property type="protein sequence ID" value="CAE0535774.1"/>
    <property type="molecule type" value="Transcribed_RNA"/>
</dbReference>
<evidence type="ECO:0000256" key="1">
    <source>
        <dbReference type="SAM" id="MobiDB-lite"/>
    </source>
</evidence>
<accession>A0A6V2N6U5</accession>